<dbReference type="InterPro" id="IPR036770">
    <property type="entry name" value="Ankyrin_rpt-contain_sf"/>
</dbReference>
<proteinExistence type="predicted"/>
<evidence type="ECO:0000256" key="3">
    <source>
        <dbReference type="PROSITE-ProRule" id="PRU00023"/>
    </source>
</evidence>
<accession>A0ABN4U9U5</accession>
<dbReference type="PANTHER" id="PTHR24198:SF165">
    <property type="entry name" value="ANKYRIN REPEAT-CONTAINING PROTEIN-RELATED"/>
    <property type="match status" value="1"/>
</dbReference>
<evidence type="ECO:0000256" key="1">
    <source>
        <dbReference type="ARBA" id="ARBA00022737"/>
    </source>
</evidence>
<evidence type="ECO:0000313" key="4">
    <source>
        <dbReference type="EMBL" id="APR64864.1"/>
    </source>
</evidence>
<dbReference type="SMART" id="SM00248">
    <property type="entry name" value="ANK"/>
    <property type="match status" value="3"/>
</dbReference>
<evidence type="ECO:0000256" key="2">
    <source>
        <dbReference type="ARBA" id="ARBA00023043"/>
    </source>
</evidence>
<dbReference type="Pfam" id="PF00023">
    <property type="entry name" value="Ank"/>
    <property type="match status" value="1"/>
</dbReference>
<evidence type="ECO:0000313" key="5">
    <source>
        <dbReference type="Proteomes" id="UP000185502"/>
    </source>
</evidence>
<dbReference type="Pfam" id="PF12796">
    <property type="entry name" value="Ank_2"/>
    <property type="match status" value="1"/>
</dbReference>
<keyword evidence="1" id="KW-0677">Repeat</keyword>
<sequence length="218" mass="25322">MKTLLMLLLTQLITFSNVNENIKIIKELSQTIYSLSSREYEINKKKFDKFVESIDLNNSNLLKELQKIKNEFLITSVYFQNITGTLISLNLAAEINFKYKISPLSISIINNDFQTTKTLIEYGMQINKIDETEHSSIFWAIYLSNKKIFNLLKEKGADLSLTLNNGKTPIQAAIETENADLIELLLKQNVYIKDEYKKEVKNLKNKKIKNLLKKYKII</sequence>
<dbReference type="Gene3D" id="1.25.40.20">
    <property type="entry name" value="Ankyrin repeat-containing domain"/>
    <property type="match status" value="1"/>
</dbReference>
<dbReference type="RefSeq" id="WP_075550315.1">
    <property type="nucleotide sequence ID" value="NZ_CP013704.1"/>
</dbReference>
<feature type="repeat" description="ANK" evidence="3">
    <location>
        <begin position="165"/>
        <end position="197"/>
    </location>
</feature>
<dbReference type="Proteomes" id="UP000185502">
    <property type="component" value="Chromosome"/>
</dbReference>
<name>A0ABN4U9U5_BORAN</name>
<keyword evidence="5" id="KW-1185">Reference proteome</keyword>
<dbReference type="PROSITE" id="PS50088">
    <property type="entry name" value="ANK_REPEAT"/>
    <property type="match status" value="1"/>
</dbReference>
<keyword evidence="2 3" id="KW-0040">ANK repeat</keyword>
<dbReference type="InterPro" id="IPR002110">
    <property type="entry name" value="Ankyrin_rpt"/>
</dbReference>
<dbReference type="SUPFAM" id="SSF48403">
    <property type="entry name" value="Ankyrin repeat"/>
    <property type="match status" value="1"/>
</dbReference>
<gene>
    <name evidence="4" type="ORF">N187_01915</name>
</gene>
<dbReference type="EMBL" id="CP013704">
    <property type="protein sequence ID" value="APR64864.1"/>
    <property type="molecule type" value="Genomic_DNA"/>
</dbReference>
<reference evidence="4" key="1">
    <citation type="submission" date="2015-12" db="EMBL/GenBank/DDBJ databases">
        <title>Chromosome of the avian spirochetosis agent Borrelia anserina Es.</title>
        <authorList>
            <person name="Elbir H."/>
            <person name="Sitlani P."/>
            <person name="Bergstroem S."/>
            <person name="Barbour A.G."/>
        </authorList>
    </citation>
    <scope>NUCLEOTIDE SEQUENCE [LARGE SCALE GENOMIC DNA]</scope>
    <source>
        <strain evidence="4">Es</strain>
    </source>
</reference>
<organism evidence="4 5">
    <name type="scientific">Borrelia anserina Es</name>
    <dbReference type="NCBI Taxonomy" id="1365188"/>
    <lineage>
        <taxon>Bacteria</taxon>
        <taxon>Pseudomonadati</taxon>
        <taxon>Spirochaetota</taxon>
        <taxon>Spirochaetia</taxon>
        <taxon>Spirochaetales</taxon>
        <taxon>Borreliaceae</taxon>
        <taxon>Borrelia</taxon>
    </lineage>
</organism>
<dbReference type="PANTHER" id="PTHR24198">
    <property type="entry name" value="ANKYRIN REPEAT AND PROTEIN KINASE DOMAIN-CONTAINING PROTEIN"/>
    <property type="match status" value="1"/>
</dbReference>
<protein>
    <submittedName>
        <fullName evidence="4">Ankyrin</fullName>
    </submittedName>
</protein>